<keyword evidence="13" id="KW-0966">Cell projection</keyword>
<dbReference type="InterPro" id="IPR036179">
    <property type="entry name" value="Ig-like_dom_sf"/>
</dbReference>
<name>F6Z7T3_ORNAN</name>
<feature type="domain" description="Fibronectin type-III" evidence="21">
    <location>
        <begin position="455"/>
        <end position="543"/>
    </location>
</feature>
<feature type="transmembrane region" description="Helical" evidence="18">
    <location>
        <begin position="552"/>
        <end position="577"/>
    </location>
</feature>
<comment type="subcellular location">
    <subcellularLocation>
        <location evidence="1">Cell projection</location>
        <location evidence="1">Dendrite</location>
    </subcellularLocation>
    <subcellularLocation>
        <location evidence="16">Endomembrane system</location>
        <topology evidence="16">Single-pass type I membrane protein</topology>
    </subcellularLocation>
    <subcellularLocation>
        <location evidence="2">Endoplasmic reticulum membrane</location>
        <topology evidence="2">Single-pass membrane protein</topology>
    </subcellularLocation>
</comment>
<dbReference type="PROSITE" id="PS50835">
    <property type="entry name" value="IG_LIKE"/>
    <property type="match status" value="1"/>
</dbReference>
<dbReference type="PANTHER" id="PTHR45842">
    <property type="entry name" value="SYNAPTIC ADHESION-LIKE MOLECULE SALM"/>
    <property type="match status" value="1"/>
</dbReference>
<evidence type="ECO:0000256" key="7">
    <source>
        <dbReference type="ARBA" id="ARBA00022737"/>
    </source>
</evidence>
<dbReference type="InterPro" id="IPR036116">
    <property type="entry name" value="FN3_sf"/>
</dbReference>
<evidence type="ECO:0000256" key="19">
    <source>
        <dbReference type="SAM" id="SignalP"/>
    </source>
</evidence>
<dbReference type="FunFam" id="3.80.10.10:FF:000058">
    <property type="entry name" value="immunoglobulin superfamily containing leucine-rich repeat protein 2"/>
    <property type="match status" value="1"/>
</dbReference>
<dbReference type="PROSITE" id="PS50853">
    <property type="entry name" value="FN3"/>
    <property type="match status" value="1"/>
</dbReference>
<keyword evidence="14" id="KW-0844">Vision</keyword>
<evidence type="ECO:0000259" key="20">
    <source>
        <dbReference type="PROSITE" id="PS50835"/>
    </source>
</evidence>
<evidence type="ECO:0000256" key="15">
    <source>
        <dbReference type="ARBA" id="ARBA00023319"/>
    </source>
</evidence>
<evidence type="ECO:0000256" key="6">
    <source>
        <dbReference type="ARBA" id="ARBA00022729"/>
    </source>
</evidence>
<keyword evidence="23" id="KW-1185">Reference proteome</keyword>
<evidence type="ECO:0000313" key="23">
    <source>
        <dbReference type="Proteomes" id="UP000002279"/>
    </source>
</evidence>
<accession>F6Z7T3</accession>
<dbReference type="SUPFAM" id="SSF48726">
    <property type="entry name" value="Immunoglobulin"/>
    <property type="match status" value="1"/>
</dbReference>
<feature type="chain" id="PRO_5027803248" description="Leucine rich repeat, Ig-like and transmembrane domains 1" evidence="19">
    <location>
        <begin position="23"/>
        <end position="666"/>
    </location>
</feature>
<evidence type="ECO:0000256" key="18">
    <source>
        <dbReference type="SAM" id="Phobius"/>
    </source>
</evidence>
<dbReference type="InterPro" id="IPR003598">
    <property type="entry name" value="Ig_sub2"/>
</dbReference>
<dbReference type="FunFam" id="2.60.40.10:FF:000744">
    <property type="entry name" value="Leucine rich repeat, Ig-like and transmembrane domains 1"/>
    <property type="match status" value="1"/>
</dbReference>
<dbReference type="Pfam" id="PF13855">
    <property type="entry name" value="LRR_8"/>
    <property type="match status" value="1"/>
</dbReference>
<dbReference type="Gene3D" id="2.60.40.10">
    <property type="entry name" value="Immunoglobulins"/>
    <property type="match status" value="2"/>
</dbReference>
<dbReference type="Proteomes" id="UP000002279">
    <property type="component" value="Chromosome 3"/>
</dbReference>
<feature type="domain" description="Ig-like" evidence="20">
    <location>
        <begin position="255"/>
        <end position="343"/>
    </location>
</feature>
<dbReference type="AlphaFoldDB" id="F6Z7T3"/>
<dbReference type="InterPro" id="IPR001611">
    <property type="entry name" value="Leu-rich_rpt"/>
</dbReference>
<keyword evidence="7" id="KW-0677">Repeat</keyword>
<dbReference type="InParanoid" id="F6Z7T3"/>
<dbReference type="Ensembl" id="ENSOANT00000020896.2">
    <property type="protein sequence ID" value="ENSOANP00000020893.2"/>
    <property type="gene ID" value="ENSOANG00000013225.2"/>
</dbReference>
<dbReference type="STRING" id="9258.ENSOANP00000020893"/>
<dbReference type="Gene3D" id="3.80.10.10">
    <property type="entry name" value="Ribonuclease Inhibitor"/>
    <property type="match status" value="1"/>
</dbReference>
<evidence type="ECO:0000256" key="4">
    <source>
        <dbReference type="ARBA" id="ARBA00022614"/>
    </source>
</evidence>
<dbReference type="InterPro" id="IPR003961">
    <property type="entry name" value="FN3_dom"/>
</dbReference>
<evidence type="ECO:0000256" key="2">
    <source>
        <dbReference type="ARBA" id="ARBA00004389"/>
    </source>
</evidence>
<dbReference type="InterPro" id="IPR050467">
    <property type="entry name" value="LRFN"/>
</dbReference>
<keyword evidence="10 18" id="KW-0472">Membrane</keyword>
<keyword evidence="8" id="KW-0256">Endoplasmic reticulum</keyword>
<evidence type="ECO:0000256" key="5">
    <source>
        <dbReference type="ARBA" id="ARBA00022692"/>
    </source>
</evidence>
<dbReference type="GeneTree" id="ENSGT00940000156033"/>
<dbReference type="eggNOG" id="KOG0619">
    <property type="taxonomic scope" value="Eukaryota"/>
</dbReference>
<organism evidence="22 23">
    <name type="scientific">Ornithorhynchus anatinus</name>
    <name type="common">Duckbill platypus</name>
    <dbReference type="NCBI Taxonomy" id="9258"/>
    <lineage>
        <taxon>Eukaryota</taxon>
        <taxon>Metazoa</taxon>
        <taxon>Chordata</taxon>
        <taxon>Craniata</taxon>
        <taxon>Vertebrata</taxon>
        <taxon>Euteleostomi</taxon>
        <taxon>Mammalia</taxon>
        <taxon>Monotremata</taxon>
        <taxon>Ornithorhynchidae</taxon>
        <taxon>Ornithorhynchus</taxon>
    </lineage>
</organism>
<evidence type="ECO:0000256" key="13">
    <source>
        <dbReference type="ARBA" id="ARBA00023273"/>
    </source>
</evidence>
<gene>
    <name evidence="22" type="primary">LRIT1</name>
</gene>
<keyword evidence="11" id="KW-1015">Disulfide bond</keyword>
<sequence length="666" mass="71083">MWLTGSLFFCCLALGGLPKVHCSCPLQCSCIFHSLSDGTKARTVLCNDPELTLMPVAIPSDTQKLRIEKTSIRWVPEEVFNGLSHLEYLWLPYNSLASFSPGLLRGLRQLRELRLGGNHLVSFPWEALGSTPQLSLLDLRGNLLPSVPGEAARFIGNLTYLDLSSNRLKNLPQELIATWSNLQAAPHFPSDNSKVILGLQDNPWVCDCSLYEMVHFLNFQPPHLAFIESRLKCFTPWSLAGVTFSQVKLKKCQSPRVHTSVAKVKTVLGSPVWLRCGTSGVPVPELSWRRVDGHQLSGTVHQEISSDGMSWSVLGLPVVSYGDSGEYVCQAENPLGVAEAFISLIIIDAESPWGPSGSPQQGRLGGSNALKAASFKDKLVAGYVLGSPSLPTPVFRTLFPVPARDPEPRPSHGSSPPDLEAPQRAPGPGPPHERAGVTGVPPPSRPATQPELERTVRSVKVIGDTHHSVSLAWKPLRAGPTATFNVLYAVFGERDMRRISVGPGKTRVTIDGLTPQTKYIACVCLGANVPRKEQCVIFSTDEAASAGGTQKLINVVVVSVACVIAVPLTLMVCCGALRRRCRKCFTREPEGPQDAYGTFETLSPGALGNGDREGGGGSGGGGGGGKGGRGGGSSDEANRLLSARTSVDSQAGLKGVGPLPPNGHIC</sequence>
<proteinExistence type="predicted"/>
<keyword evidence="15" id="KW-0393">Immunoglobulin domain</keyword>
<dbReference type="InterPro" id="IPR000372">
    <property type="entry name" value="LRRNT"/>
</dbReference>
<keyword evidence="3" id="KW-0716">Sensory transduction</keyword>
<reference evidence="22" key="2">
    <citation type="submission" date="2025-08" db="UniProtKB">
        <authorList>
            <consortium name="Ensembl"/>
        </authorList>
    </citation>
    <scope>IDENTIFICATION</scope>
    <source>
        <strain evidence="22">Glennie</strain>
    </source>
</reference>
<dbReference type="InterPro" id="IPR000483">
    <property type="entry name" value="Cys-rich_flank_reg_C"/>
</dbReference>
<dbReference type="SUPFAM" id="SSF52058">
    <property type="entry name" value="L domain-like"/>
    <property type="match status" value="1"/>
</dbReference>
<dbReference type="SMART" id="SM00409">
    <property type="entry name" value="IG"/>
    <property type="match status" value="1"/>
</dbReference>
<evidence type="ECO:0000256" key="16">
    <source>
        <dbReference type="ARBA" id="ARBA00046288"/>
    </source>
</evidence>
<dbReference type="GO" id="GO:0005789">
    <property type="term" value="C:endoplasmic reticulum membrane"/>
    <property type="evidence" value="ECO:0000318"/>
    <property type="project" value="GO_Central"/>
</dbReference>
<evidence type="ECO:0000256" key="3">
    <source>
        <dbReference type="ARBA" id="ARBA00022606"/>
    </source>
</evidence>
<feature type="compositionally biased region" description="Gly residues" evidence="17">
    <location>
        <begin position="615"/>
        <end position="633"/>
    </location>
</feature>
<dbReference type="Pfam" id="PF00560">
    <property type="entry name" value="LRR_1"/>
    <property type="match status" value="1"/>
</dbReference>
<dbReference type="Pfam" id="PF07679">
    <property type="entry name" value="I-set"/>
    <property type="match status" value="1"/>
</dbReference>
<dbReference type="OMA" id="IVCVCVK"/>
<evidence type="ECO:0008006" key="24">
    <source>
        <dbReference type="Google" id="ProtNLM"/>
    </source>
</evidence>
<evidence type="ECO:0000313" key="22">
    <source>
        <dbReference type="Ensembl" id="ENSOANP00000020893.2"/>
    </source>
</evidence>
<evidence type="ECO:0000256" key="9">
    <source>
        <dbReference type="ARBA" id="ARBA00022989"/>
    </source>
</evidence>
<dbReference type="SMART" id="SM00408">
    <property type="entry name" value="IGc2"/>
    <property type="match status" value="1"/>
</dbReference>
<dbReference type="InterPro" id="IPR013098">
    <property type="entry name" value="Ig_I-set"/>
</dbReference>
<feature type="region of interest" description="Disordered" evidence="17">
    <location>
        <begin position="401"/>
        <end position="452"/>
    </location>
</feature>
<dbReference type="SMART" id="SM00369">
    <property type="entry name" value="LRR_TYP"/>
    <property type="match status" value="4"/>
</dbReference>
<evidence type="ECO:0000256" key="17">
    <source>
        <dbReference type="SAM" id="MobiDB-lite"/>
    </source>
</evidence>
<dbReference type="InterPro" id="IPR003591">
    <property type="entry name" value="Leu-rich_rpt_typical-subtyp"/>
</dbReference>
<dbReference type="GO" id="GO:0007601">
    <property type="term" value="P:visual perception"/>
    <property type="evidence" value="ECO:0007669"/>
    <property type="project" value="UniProtKB-KW"/>
</dbReference>
<keyword evidence="6 19" id="KW-0732">Signal</keyword>
<dbReference type="InterPro" id="IPR007110">
    <property type="entry name" value="Ig-like_dom"/>
</dbReference>
<evidence type="ECO:0000256" key="14">
    <source>
        <dbReference type="ARBA" id="ARBA00023305"/>
    </source>
</evidence>
<feature type="signal peptide" evidence="19">
    <location>
        <begin position="1"/>
        <end position="22"/>
    </location>
</feature>
<dbReference type="eggNOG" id="KOG3510">
    <property type="taxonomic scope" value="Eukaryota"/>
</dbReference>
<dbReference type="InterPro" id="IPR003599">
    <property type="entry name" value="Ig_sub"/>
</dbReference>
<dbReference type="FunCoup" id="F6Z7T3">
    <property type="interactions" value="13"/>
</dbReference>
<keyword evidence="9 18" id="KW-1133">Transmembrane helix</keyword>
<reference evidence="22 23" key="1">
    <citation type="journal article" date="2008" name="Nature">
        <title>Genome analysis of the platypus reveals unique signatures of evolution.</title>
        <authorList>
            <person name="Warren W.C."/>
            <person name="Hillier L.W."/>
            <person name="Marshall Graves J.A."/>
            <person name="Birney E."/>
            <person name="Ponting C.P."/>
            <person name="Grutzner F."/>
            <person name="Belov K."/>
            <person name="Miller W."/>
            <person name="Clarke L."/>
            <person name="Chinwalla A.T."/>
            <person name="Yang S.P."/>
            <person name="Heger A."/>
            <person name="Locke D.P."/>
            <person name="Miethke P."/>
            <person name="Waters P.D."/>
            <person name="Veyrunes F."/>
            <person name="Fulton L."/>
            <person name="Fulton B."/>
            <person name="Graves T."/>
            <person name="Wallis J."/>
            <person name="Puente X.S."/>
            <person name="Lopez-Otin C."/>
            <person name="Ordonez G.R."/>
            <person name="Eichler E.E."/>
            <person name="Chen L."/>
            <person name="Cheng Z."/>
            <person name="Deakin J.E."/>
            <person name="Alsop A."/>
            <person name="Thompson K."/>
            <person name="Kirby P."/>
            <person name="Papenfuss A.T."/>
            <person name="Wakefield M.J."/>
            <person name="Olender T."/>
            <person name="Lancet D."/>
            <person name="Huttley G.A."/>
            <person name="Smit A.F."/>
            <person name="Pask A."/>
            <person name="Temple-Smith P."/>
            <person name="Batzer M.A."/>
            <person name="Walker J.A."/>
            <person name="Konkel M.K."/>
            <person name="Harris R.S."/>
            <person name="Whittington C.M."/>
            <person name="Wong E.S."/>
            <person name="Gemmell N.J."/>
            <person name="Buschiazzo E."/>
            <person name="Vargas Jentzsch I.M."/>
            <person name="Merkel A."/>
            <person name="Schmitz J."/>
            <person name="Zemann A."/>
            <person name="Churakov G."/>
            <person name="Kriegs J.O."/>
            <person name="Brosius J."/>
            <person name="Murchison E.P."/>
            <person name="Sachidanandam R."/>
            <person name="Smith C."/>
            <person name="Hannon G.J."/>
            <person name="Tsend-Ayush E."/>
            <person name="McMillan D."/>
            <person name="Attenborough R."/>
            <person name="Rens W."/>
            <person name="Ferguson-Smith M."/>
            <person name="Lefevre C.M."/>
            <person name="Sharp J.A."/>
            <person name="Nicholas K.R."/>
            <person name="Ray D.A."/>
            <person name="Kube M."/>
            <person name="Reinhardt R."/>
            <person name="Pringle T.H."/>
            <person name="Taylor J."/>
            <person name="Jones R.C."/>
            <person name="Nixon B."/>
            <person name="Dacheux J.L."/>
            <person name="Niwa H."/>
            <person name="Sekita Y."/>
            <person name="Huang X."/>
            <person name="Stark A."/>
            <person name="Kheradpour P."/>
            <person name="Kellis M."/>
            <person name="Flicek P."/>
            <person name="Chen Y."/>
            <person name="Webber C."/>
            <person name="Hardison R."/>
            <person name="Nelson J."/>
            <person name="Hallsworth-Pepin K."/>
            <person name="Delehaunty K."/>
            <person name="Markovic C."/>
            <person name="Minx P."/>
            <person name="Feng Y."/>
            <person name="Kremitzki C."/>
            <person name="Mitreva M."/>
            <person name="Glasscock J."/>
            <person name="Wylie T."/>
            <person name="Wohldmann P."/>
            <person name="Thiru P."/>
            <person name="Nhan M.N."/>
            <person name="Pohl C.S."/>
            <person name="Smith S.M."/>
            <person name="Hou S."/>
            <person name="Nefedov M."/>
            <person name="de Jong P.J."/>
            <person name="Renfree M.B."/>
            <person name="Mardis E.R."/>
            <person name="Wilson R.K."/>
        </authorList>
    </citation>
    <scope>NUCLEOTIDE SEQUENCE [LARGE SCALE GENOMIC DNA]</scope>
    <source>
        <strain evidence="22 23">Glennie</strain>
    </source>
</reference>
<feature type="region of interest" description="Disordered" evidence="17">
    <location>
        <begin position="589"/>
        <end position="666"/>
    </location>
</feature>
<protein>
    <recommendedName>
        <fullName evidence="24">Leucine rich repeat, Ig-like and transmembrane domains 1</fullName>
    </recommendedName>
</protein>
<dbReference type="SMART" id="SM00082">
    <property type="entry name" value="LRRCT"/>
    <property type="match status" value="1"/>
</dbReference>
<dbReference type="Bgee" id="ENSOANG00000013225">
    <property type="expression patterns" value="Expressed in heart"/>
</dbReference>
<dbReference type="SUPFAM" id="SSF49265">
    <property type="entry name" value="Fibronectin type III"/>
    <property type="match status" value="1"/>
</dbReference>
<keyword evidence="4" id="KW-0433">Leucine-rich repeat</keyword>
<dbReference type="PANTHER" id="PTHR45842:SF9">
    <property type="entry name" value="LEUCINE-RICH REPEAT, IMMUNOGLOBULIN-LIKE DOMAIN AND TRANSMEMBRANE DOMAIN-CONTAINING PROTEIN 1"/>
    <property type="match status" value="1"/>
</dbReference>
<keyword evidence="12" id="KW-0325">Glycoprotein</keyword>
<dbReference type="InterPro" id="IPR032675">
    <property type="entry name" value="LRR_dom_sf"/>
</dbReference>
<evidence type="ECO:0000256" key="8">
    <source>
        <dbReference type="ARBA" id="ARBA00022824"/>
    </source>
</evidence>
<evidence type="ECO:0000256" key="12">
    <source>
        <dbReference type="ARBA" id="ARBA00023180"/>
    </source>
</evidence>
<keyword evidence="5 18" id="KW-0812">Transmembrane</keyword>
<evidence type="ECO:0000259" key="21">
    <source>
        <dbReference type="PROSITE" id="PS50853"/>
    </source>
</evidence>
<evidence type="ECO:0000256" key="11">
    <source>
        <dbReference type="ARBA" id="ARBA00023157"/>
    </source>
</evidence>
<dbReference type="HOGENOM" id="CLU_019650_2_0_1"/>
<evidence type="ECO:0000256" key="1">
    <source>
        <dbReference type="ARBA" id="ARBA00004279"/>
    </source>
</evidence>
<dbReference type="CDD" id="cd00063">
    <property type="entry name" value="FN3"/>
    <property type="match status" value="1"/>
</dbReference>
<reference evidence="22" key="3">
    <citation type="submission" date="2025-09" db="UniProtKB">
        <authorList>
            <consortium name="Ensembl"/>
        </authorList>
    </citation>
    <scope>IDENTIFICATION</scope>
    <source>
        <strain evidence="22">Glennie</strain>
    </source>
</reference>
<dbReference type="PROSITE" id="PS51450">
    <property type="entry name" value="LRR"/>
    <property type="match status" value="1"/>
</dbReference>
<dbReference type="GO" id="GO:0030425">
    <property type="term" value="C:dendrite"/>
    <property type="evidence" value="ECO:0007669"/>
    <property type="project" value="UniProtKB-SubCell"/>
</dbReference>
<dbReference type="InterPro" id="IPR013783">
    <property type="entry name" value="Ig-like_fold"/>
</dbReference>
<evidence type="ECO:0000256" key="10">
    <source>
        <dbReference type="ARBA" id="ARBA00023136"/>
    </source>
</evidence>
<dbReference type="SMART" id="SM00013">
    <property type="entry name" value="LRRNT"/>
    <property type="match status" value="1"/>
</dbReference>